<dbReference type="OrthoDB" id="4080077at2759"/>
<dbReference type="EMBL" id="PYFQ01000001">
    <property type="protein sequence ID" value="PSK40571.1"/>
    <property type="molecule type" value="Genomic_DNA"/>
</dbReference>
<gene>
    <name evidence="1" type="ORF">C7M61_000218</name>
</gene>
<dbReference type="GeneID" id="36563611"/>
<dbReference type="AlphaFoldDB" id="A0A2P7YX68"/>
<comment type="caution">
    <text evidence="1">The sequence shown here is derived from an EMBL/GenBank/DDBJ whole genome shotgun (WGS) entry which is preliminary data.</text>
</comment>
<proteinExistence type="predicted"/>
<dbReference type="Proteomes" id="UP000241107">
    <property type="component" value="Unassembled WGS sequence"/>
</dbReference>
<dbReference type="VEuPathDB" id="FungiDB:C7M61_000218"/>
<organism evidence="1 2">
    <name type="scientific">Candidozyma pseudohaemuli</name>
    <dbReference type="NCBI Taxonomy" id="418784"/>
    <lineage>
        <taxon>Eukaryota</taxon>
        <taxon>Fungi</taxon>
        <taxon>Dikarya</taxon>
        <taxon>Ascomycota</taxon>
        <taxon>Saccharomycotina</taxon>
        <taxon>Pichiomycetes</taxon>
        <taxon>Metschnikowiaceae</taxon>
        <taxon>Candidozyma</taxon>
    </lineage>
</organism>
<keyword evidence="2" id="KW-1185">Reference proteome</keyword>
<evidence type="ECO:0000313" key="1">
    <source>
        <dbReference type="EMBL" id="PSK40571.1"/>
    </source>
</evidence>
<sequence>MGFVAPGLRYRRKQYGRRPPKREYSLRRILAVPIDRLKVRRARTSRLPNEASDSILERLPHDILWEIFLLAGISNGLPTLSKYFNEVLRAPKLVEDDLSQGYNRWLFLKVLDHSLIHDLNVNVKDGWLEKFSNAAEGYDTSVEPARSITVMQLRELSNVFNEPHAIDVDTLNRKFMSGAAFEIIKKRYPRIQVLTGEEIAAQIEHRDALISYRYNVLVEALKKAKDVDENTDPKEIIDQVVKEKDLAAQAESIPIQLLTPSLILPTSLYKNLSHEKALMIRSLVETCRCEFENEVPYLRACFDRLPYEQFPVYAKHGGRQMNYTVDDFKLYVECIVKVEKSSDGKQQEDDTLQCLYSLAERALDNCPIKDHETLQELAWLTLEVQLRILRQLLSAKSIESLDDM</sequence>
<evidence type="ECO:0000313" key="2">
    <source>
        <dbReference type="Proteomes" id="UP000241107"/>
    </source>
</evidence>
<reference evidence="1 2" key="1">
    <citation type="submission" date="2018-03" db="EMBL/GenBank/DDBJ databases">
        <title>Candida pseudohaemulonii genome assembly and annotation.</title>
        <authorList>
            <person name="Munoz J.F."/>
            <person name="Gade L.G."/>
            <person name="Chow N.A."/>
            <person name="Litvintseva A.P."/>
            <person name="Loparev V.N."/>
            <person name="Cuomo C.A."/>
        </authorList>
    </citation>
    <scope>NUCLEOTIDE SEQUENCE [LARGE SCALE GENOMIC DNA]</scope>
    <source>
        <strain evidence="1 2">B12108</strain>
    </source>
</reference>
<accession>A0A2P7YX68</accession>
<protein>
    <submittedName>
        <fullName evidence="1">Uncharacterized protein</fullName>
    </submittedName>
</protein>
<name>A0A2P7YX68_9ASCO</name>
<dbReference type="RefSeq" id="XP_024715270.1">
    <property type="nucleotide sequence ID" value="XM_024855671.1"/>
</dbReference>